<dbReference type="InterPro" id="IPR036390">
    <property type="entry name" value="WH_DNA-bd_sf"/>
</dbReference>
<sequence>MTKQSQVDHVYEQVRAQILDGSLAQGYDLNERTVAELVGTSRTPVREAVARLVKDGLAERESNRRTRVTVWDDERVGQLYEIRSLLEAEACRLAAMRRSENAVLRLEEALEQQRRLDSASPLARRDLNYEFHHEIWQASANPFLVEANTKYGVQSMCLTPTTLRSDERWAASLEEHSALVGHIAGHRAEEASALMRSHLESALRQR</sequence>
<keyword evidence="6" id="KW-1185">Reference proteome</keyword>
<dbReference type="PANTHER" id="PTHR43537">
    <property type="entry name" value="TRANSCRIPTIONAL REGULATOR, GNTR FAMILY"/>
    <property type="match status" value="1"/>
</dbReference>
<dbReference type="InterPro" id="IPR008920">
    <property type="entry name" value="TF_FadR/GntR_C"/>
</dbReference>
<protein>
    <submittedName>
        <fullName evidence="5">GntR family transcriptional regulator</fullName>
    </submittedName>
</protein>
<feature type="domain" description="HTH gntR-type" evidence="4">
    <location>
        <begin position="4"/>
        <end position="71"/>
    </location>
</feature>
<dbReference type="EMBL" id="JAVKGR010000005">
    <property type="protein sequence ID" value="MDR8019111.1"/>
    <property type="molecule type" value="Genomic_DNA"/>
</dbReference>
<dbReference type="Gene3D" id="1.20.120.530">
    <property type="entry name" value="GntR ligand-binding domain-like"/>
    <property type="match status" value="1"/>
</dbReference>
<proteinExistence type="predicted"/>
<dbReference type="PANTHER" id="PTHR43537:SF5">
    <property type="entry name" value="UXU OPERON TRANSCRIPTIONAL REGULATOR"/>
    <property type="match status" value="1"/>
</dbReference>
<organism evidence="5 6">
    <name type="scientific">Nesterenkonia aerolata</name>
    <dbReference type="NCBI Taxonomy" id="3074079"/>
    <lineage>
        <taxon>Bacteria</taxon>
        <taxon>Bacillati</taxon>
        <taxon>Actinomycetota</taxon>
        <taxon>Actinomycetes</taxon>
        <taxon>Micrococcales</taxon>
        <taxon>Micrococcaceae</taxon>
        <taxon>Nesterenkonia</taxon>
    </lineage>
</organism>
<evidence type="ECO:0000256" key="3">
    <source>
        <dbReference type="ARBA" id="ARBA00023163"/>
    </source>
</evidence>
<dbReference type="Pfam" id="PF07729">
    <property type="entry name" value="FCD"/>
    <property type="match status" value="1"/>
</dbReference>
<dbReference type="RefSeq" id="WP_310548109.1">
    <property type="nucleotide sequence ID" value="NZ_JAVKGR010000005.1"/>
</dbReference>
<dbReference type="PROSITE" id="PS50949">
    <property type="entry name" value="HTH_GNTR"/>
    <property type="match status" value="1"/>
</dbReference>
<keyword evidence="1" id="KW-0805">Transcription regulation</keyword>
<dbReference type="InterPro" id="IPR000524">
    <property type="entry name" value="Tscrpt_reg_HTH_GntR"/>
</dbReference>
<gene>
    <name evidence="5" type="ORF">RIL96_05975</name>
</gene>
<dbReference type="SMART" id="SM00895">
    <property type="entry name" value="FCD"/>
    <property type="match status" value="1"/>
</dbReference>
<dbReference type="InterPro" id="IPR011711">
    <property type="entry name" value="GntR_C"/>
</dbReference>
<keyword evidence="2" id="KW-0238">DNA-binding</keyword>
<dbReference type="SMART" id="SM00345">
    <property type="entry name" value="HTH_GNTR"/>
    <property type="match status" value="1"/>
</dbReference>
<dbReference type="InterPro" id="IPR036388">
    <property type="entry name" value="WH-like_DNA-bd_sf"/>
</dbReference>
<dbReference type="SUPFAM" id="SSF48008">
    <property type="entry name" value="GntR ligand-binding domain-like"/>
    <property type="match status" value="1"/>
</dbReference>
<dbReference type="Proteomes" id="UP001251870">
    <property type="component" value="Unassembled WGS sequence"/>
</dbReference>
<dbReference type="Pfam" id="PF00392">
    <property type="entry name" value="GntR"/>
    <property type="match status" value="1"/>
</dbReference>
<keyword evidence="3" id="KW-0804">Transcription</keyword>
<evidence type="ECO:0000259" key="4">
    <source>
        <dbReference type="PROSITE" id="PS50949"/>
    </source>
</evidence>
<dbReference type="SUPFAM" id="SSF46785">
    <property type="entry name" value="Winged helix' DNA-binding domain"/>
    <property type="match status" value="1"/>
</dbReference>
<evidence type="ECO:0000313" key="6">
    <source>
        <dbReference type="Proteomes" id="UP001251870"/>
    </source>
</evidence>
<name>A0ABU2DRK1_9MICC</name>
<evidence type="ECO:0000256" key="1">
    <source>
        <dbReference type="ARBA" id="ARBA00023015"/>
    </source>
</evidence>
<dbReference type="CDD" id="cd07377">
    <property type="entry name" value="WHTH_GntR"/>
    <property type="match status" value="1"/>
</dbReference>
<evidence type="ECO:0000313" key="5">
    <source>
        <dbReference type="EMBL" id="MDR8019111.1"/>
    </source>
</evidence>
<comment type="caution">
    <text evidence="5">The sequence shown here is derived from an EMBL/GenBank/DDBJ whole genome shotgun (WGS) entry which is preliminary data.</text>
</comment>
<accession>A0ABU2DRK1</accession>
<evidence type="ECO:0000256" key="2">
    <source>
        <dbReference type="ARBA" id="ARBA00023125"/>
    </source>
</evidence>
<reference evidence="5 6" key="1">
    <citation type="submission" date="2023-09" db="EMBL/GenBank/DDBJ databases">
        <title>Description of three actinobacteria isolated from air of manufacturing shop in a pharmaceutical factory.</title>
        <authorList>
            <person name="Zhang D.-F."/>
        </authorList>
    </citation>
    <scope>NUCLEOTIDE SEQUENCE [LARGE SCALE GENOMIC DNA]</scope>
    <source>
        <strain evidence="5 6">LY-0111</strain>
    </source>
</reference>
<dbReference type="Gene3D" id="1.10.10.10">
    <property type="entry name" value="Winged helix-like DNA-binding domain superfamily/Winged helix DNA-binding domain"/>
    <property type="match status" value="1"/>
</dbReference>